<dbReference type="Gene3D" id="3.30.565.10">
    <property type="entry name" value="Histidine kinase-like ATPase, C-terminal domain"/>
    <property type="match status" value="1"/>
</dbReference>
<dbReference type="SMART" id="SM00387">
    <property type="entry name" value="HATPase_c"/>
    <property type="match status" value="1"/>
</dbReference>
<dbReference type="Pfam" id="PF02518">
    <property type="entry name" value="HATPase_c"/>
    <property type="match status" value="1"/>
</dbReference>
<dbReference type="SUPFAM" id="SSF47384">
    <property type="entry name" value="Homodimeric domain of signal transducing histidine kinase"/>
    <property type="match status" value="1"/>
</dbReference>
<dbReference type="GO" id="GO:0005524">
    <property type="term" value="F:ATP binding"/>
    <property type="evidence" value="ECO:0007669"/>
    <property type="project" value="UniProtKB-KW"/>
</dbReference>
<evidence type="ECO:0000256" key="12">
    <source>
        <dbReference type="ARBA" id="ARBA00023012"/>
    </source>
</evidence>
<dbReference type="InterPro" id="IPR003661">
    <property type="entry name" value="HisK_dim/P_dom"/>
</dbReference>
<evidence type="ECO:0000256" key="3">
    <source>
        <dbReference type="ARBA" id="ARBA00012438"/>
    </source>
</evidence>
<feature type="domain" description="Histidine kinase" evidence="15">
    <location>
        <begin position="222"/>
        <end position="425"/>
    </location>
</feature>
<evidence type="ECO:0000256" key="14">
    <source>
        <dbReference type="SAM" id="Phobius"/>
    </source>
</evidence>
<gene>
    <name evidence="17" type="ORF">SAMN02910280_1089</name>
</gene>
<dbReference type="EMBL" id="FPIP01000002">
    <property type="protein sequence ID" value="SFW21151.1"/>
    <property type="molecule type" value="Genomic_DNA"/>
</dbReference>
<name>A0A1K1MDG3_RUMFL</name>
<dbReference type="PROSITE" id="PS51257">
    <property type="entry name" value="PROKAR_LIPOPROTEIN"/>
    <property type="match status" value="1"/>
</dbReference>
<dbReference type="Gene3D" id="1.10.287.130">
    <property type="match status" value="1"/>
</dbReference>
<evidence type="ECO:0000256" key="5">
    <source>
        <dbReference type="ARBA" id="ARBA00022553"/>
    </source>
</evidence>
<dbReference type="InterPro" id="IPR050398">
    <property type="entry name" value="HssS/ArlS-like"/>
</dbReference>
<dbReference type="InterPro" id="IPR004358">
    <property type="entry name" value="Sig_transdc_His_kin-like_C"/>
</dbReference>
<evidence type="ECO:0000256" key="11">
    <source>
        <dbReference type="ARBA" id="ARBA00022989"/>
    </source>
</evidence>
<evidence type="ECO:0000256" key="1">
    <source>
        <dbReference type="ARBA" id="ARBA00000085"/>
    </source>
</evidence>
<dbReference type="Pfam" id="PF00512">
    <property type="entry name" value="HisKA"/>
    <property type="match status" value="1"/>
</dbReference>
<dbReference type="Gene3D" id="6.10.340.10">
    <property type="match status" value="1"/>
</dbReference>
<keyword evidence="10" id="KW-0067">ATP-binding</keyword>
<feature type="transmembrane region" description="Helical" evidence="14">
    <location>
        <begin position="6"/>
        <end position="25"/>
    </location>
</feature>
<evidence type="ECO:0000256" key="13">
    <source>
        <dbReference type="ARBA" id="ARBA00023136"/>
    </source>
</evidence>
<dbReference type="InterPro" id="IPR036890">
    <property type="entry name" value="HATPase_C_sf"/>
</dbReference>
<evidence type="ECO:0000259" key="16">
    <source>
        <dbReference type="PROSITE" id="PS50885"/>
    </source>
</evidence>
<dbReference type="PROSITE" id="PS50109">
    <property type="entry name" value="HIS_KIN"/>
    <property type="match status" value="1"/>
</dbReference>
<dbReference type="SUPFAM" id="SSF158472">
    <property type="entry name" value="HAMP domain-like"/>
    <property type="match status" value="1"/>
</dbReference>
<keyword evidence="13 14" id="KW-0472">Membrane</keyword>
<dbReference type="AlphaFoldDB" id="A0A1K1MDG3"/>
<dbReference type="CDD" id="cd06225">
    <property type="entry name" value="HAMP"/>
    <property type="match status" value="1"/>
</dbReference>
<keyword evidence="11 14" id="KW-1133">Transmembrane helix</keyword>
<evidence type="ECO:0000313" key="18">
    <source>
        <dbReference type="Proteomes" id="UP000183461"/>
    </source>
</evidence>
<keyword evidence="4" id="KW-1003">Cell membrane</keyword>
<comment type="subcellular location">
    <subcellularLocation>
        <location evidence="2">Cell membrane</location>
        <topology evidence="2">Multi-pass membrane protein</topology>
    </subcellularLocation>
</comment>
<evidence type="ECO:0000313" key="17">
    <source>
        <dbReference type="EMBL" id="SFW21151.1"/>
    </source>
</evidence>
<proteinExistence type="predicted"/>
<keyword evidence="5" id="KW-0597">Phosphoprotein</keyword>
<dbReference type="PRINTS" id="PR00344">
    <property type="entry name" value="BCTRLSENSOR"/>
</dbReference>
<dbReference type="GO" id="GO:0005886">
    <property type="term" value="C:plasma membrane"/>
    <property type="evidence" value="ECO:0007669"/>
    <property type="project" value="UniProtKB-SubCell"/>
</dbReference>
<feature type="domain" description="HAMP" evidence="16">
    <location>
        <begin position="155"/>
        <end position="207"/>
    </location>
</feature>
<dbReference type="SMART" id="SM00388">
    <property type="entry name" value="HisKA"/>
    <property type="match status" value="1"/>
</dbReference>
<dbReference type="CDD" id="cd00082">
    <property type="entry name" value="HisKA"/>
    <property type="match status" value="1"/>
</dbReference>
<dbReference type="PANTHER" id="PTHR45528:SF1">
    <property type="entry name" value="SENSOR HISTIDINE KINASE CPXA"/>
    <property type="match status" value="1"/>
</dbReference>
<reference evidence="17 18" key="1">
    <citation type="submission" date="2016-11" db="EMBL/GenBank/DDBJ databases">
        <authorList>
            <person name="Jaros S."/>
            <person name="Januszkiewicz K."/>
            <person name="Wedrychowicz H."/>
        </authorList>
    </citation>
    <scope>NUCLEOTIDE SEQUENCE [LARGE SCALE GENOMIC DNA]</scope>
    <source>
        <strain evidence="17 18">YL228</strain>
    </source>
</reference>
<dbReference type="InterPro" id="IPR036097">
    <property type="entry name" value="HisK_dim/P_sf"/>
</dbReference>
<keyword evidence="9" id="KW-0418">Kinase</keyword>
<evidence type="ECO:0000256" key="7">
    <source>
        <dbReference type="ARBA" id="ARBA00022692"/>
    </source>
</evidence>
<evidence type="ECO:0000256" key="4">
    <source>
        <dbReference type="ARBA" id="ARBA00022475"/>
    </source>
</evidence>
<dbReference type="InterPro" id="IPR003660">
    <property type="entry name" value="HAMP_dom"/>
</dbReference>
<evidence type="ECO:0000256" key="8">
    <source>
        <dbReference type="ARBA" id="ARBA00022741"/>
    </source>
</evidence>
<dbReference type="EC" id="2.7.13.3" evidence="3"/>
<dbReference type="SMART" id="SM00304">
    <property type="entry name" value="HAMP"/>
    <property type="match status" value="1"/>
</dbReference>
<keyword evidence="7 14" id="KW-0812">Transmembrane</keyword>
<evidence type="ECO:0000256" key="10">
    <source>
        <dbReference type="ARBA" id="ARBA00022840"/>
    </source>
</evidence>
<accession>A0A1K1MDG3</accession>
<dbReference type="PROSITE" id="PS50885">
    <property type="entry name" value="HAMP"/>
    <property type="match status" value="1"/>
</dbReference>
<organism evidence="17 18">
    <name type="scientific">Ruminococcus flavefaciens</name>
    <dbReference type="NCBI Taxonomy" id="1265"/>
    <lineage>
        <taxon>Bacteria</taxon>
        <taxon>Bacillati</taxon>
        <taxon>Bacillota</taxon>
        <taxon>Clostridia</taxon>
        <taxon>Eubacteriales</taxon>
        <taxon>Oscillospiraceae</taxon>
        <taxon>Ruminococcus</taxon>
    </lineage>
</organism>
<keyword evidence="12" id="KW-0902">Two-component regulatory system</keyword>
<evidence type="ECO:0000256" key="6">
    <source>
        <dbReference type="ARBA" id="ARBA00022679"/>
    </source>
</evidence>
<keyword evidence="8" id="KW-0547">Nucleotide-binding</keyword>
<dbReference type="InterPro" id="IPR005467">
    <property type="entry name" value="His_kinase_dom"/>
</dbReference>
<dbReference type="GO" id="GO:0000155">
    <property type="term" value="F:phosphorelay sensor kinase activity"/>
    <property type="evidence" value="ECO:0007669"/>
    <property type="project" value="InterPro"/>
</dbReference>
<keyword evidence="6" id="KW-0808">Transferase</keyword>
<evidence type="ECO:0000256" key="9">
    <source>
        <dbReference type="ARBA" id="ARBA00022777"/>
    </source>
</evidence>
<comment type="catalytic activity">
    <reaction evidence="1">
        <text>ATP + protein L-histidine = ADP + protein N-phospho-L-histidine.</text>
        <dbReference type="EC" id="2.7.13.3"/>
    </reaction>
</comment>
<dbReference type="Proteomes" id="UP000183461">
    <property type="component" value="Unassembled WGS sequence"/>
</dbReference>
<dbReference type="SUPFAM" id="SSF55874">
    <property type="entry name" value="ATPase domain of HSP90 chaperone/DNA topoisomerase II/histidine kinase"/>
    <property type="match status" value="1"/>
</dbReference>
<dbReference type="PANTHER" id="PTHR45528">
    <property type="entry name" value="SENSOR HISTIDINE KINASE CPXA"/>
    <property type="match status" value="1"/>
</dbReference>
<protein>
    <recommendedName>
        <fullName evidence="3">histidine kinase</fullName>
        <ecNumber evidence="3">2.7.13.3</ecNumber>
    </recommendedName>
</protein>
<evidence type="ECO:0000259" key="15">
    <source>
        <dbReference type="PROSITE" id="PS50109"/>
    </source>
</evidence>
<sequence>MKRRFIVLYVVLFSLISCFICTYILHSGSKQVMPQYTTEINRLIIDTGEKWDEISSLDNDFVESGEAFDYAVIDNEGRLLCYTKEDMSTTVSSATGHYDIIRDIGVNGETAGKLIVHNPYAEQKHSSDVRNAIMIGSMAALMIMISVVYFIILRKRVVDPFRKLKNFAVRVAGGDLETPLEMDRGNIFGAFTESFDIMREELKASRKREEAAVKSRKELIAELSHDIKTPVSSIKAMVDYLELVTQDEETKETLKSINSKADRIDKLVLNMFHATLEELEQLEVNPQEMSSREIENIIKECDALKRVTEADIKDCMVYADKLRLEQVFGNIFSNSYKYADTEIRVTSFFDDGFFVIEVSDKGGGVPDEELDIIMEKFCRGTNAAGKEGSGIGLYISHYLIGQMGGELTCRNNGEGFTVSLSFRLI</sequence>
<evidence type="ECO:0000256" key="2">
    <source>
        <dbReference type="ARBA" id="ARBA00004651"/>
    </source>
</evidence>
<dbReference type="InterPro" id="IPR003594">
    <property type="entry name" value="HATPase_dom"/>
</dbReference>
<feature type="transmembrane region" description="Helical" evidence="14">
    <location>
        <begin position="132"/>
        <end position="152"/>
    </location>
</feature>